<feature type="region of interest" description="Disordered" evidence="1">
    <location>
        <begin position="51"/>
        <end position="85"/>
    </location>
</feature>
<protein>
    <submittedName>
        <fullName evidence="2">Uncharacterized protein</fullName>
    </submittedName>
</protein>
<evidence type="ECO:0000313" key="2">
    <source>
        <dbReference type="EMBL" id="AYV84553.1"/>
    </source>
</evidence>
<organism evidence="2">
    <name type="scientific">Hyperionvirus sp</name>
    <dbReference type="NCBI Taxonomy" id="2487770"/>
    <lineage>
        <taxon>Viruses</taxon>
        <taxon>Varidnaviria</taxon>
        <taxon>Bamfordvirae</taxon>
        <taxon>Nucleocytoviricota</taxon>
        <taxon>Megaviricetes</taxon>
        <taxon>Imitervirales</taxon>
        <taxon>Mimiviridae</taxon>
        <taxon>Klosneuvirinae</taxon>
    </lineage>
</organism>
<evidence type="ECO:0000256" key="1">
    <source>
        <dbReference type="SAM" id="MobiDB-lite"/>
    </source>
</evidence>
<dbReference type="EMBL" id="MK072411">
    <property type="protein sequence ID" value="AYV84553.1"/>
    <property type="molecule type" value="Genomic_DNA"/>
</dbReference>
<sequence length="85" mass="9605">MFQQQRTLQMVRLFNFLQPPMRQSVSKYKILIATLIVLMDMKLGNLIIGEAKDESKNESEDEMARARPKGAQPLRQGVDALASGI</sequence>
<reference evidence="2" key="1">
    <citation type="submission" date="2018-10" db="EMBL/GenBank/DDBJ databases">
        <title>Hidden diversity of soil giant viruses.</title>
        <authorList>
            <person name="Schulz F."/>
            <person name="Alteio L."/>
            <person name="Goudeau D."/>
            <person name="Ryan E.M."/>
            <person name="Malmstrom R.R."/>
            <person name="Blanchard J."/>
            <person name="Woyke T."/>
        </authorList>
    </citation>
    <scope>NUCLEOTIDE SEQUENCE</scope>
    <source>
        <strain evidence="2">HYV1</strain>
    </source>
</reference>
<name>A0A3G5AF90_9VIRU</name>
<accession>A0A3G5AF90</accession>
<feature type="compositionally biased region" description="Basic and acidic residues" evidence="1">
    <location>
        <begin position="51"/>
        <end position="65"/>
    </location>
</feature>
<gene>
    <name evidence="2" type="ORF">Hyperionvirus29_6</name>
</gene>
<proteinExistence type="predicted"/>